<proteinExistence type="predicted"/>
<dbReference type="Proteomes" id="UP000238523">
    <property type="component" value="Plasmid pRLN3"/>
</dbReference>
<dbReference type="EMBL" id="CP025015">
    <property type="protein sequence ID" value="AUW47577.1"/>
    <property type="molecule type" value="Genomic_DNA"/>
</dbReference>
<name>A0A2K9ZH41_RHILE</name>
<organism evidence="1 2">
    <name type="scientific">Rhizobium leguminosarum</name>
    <dbReference type="NCBI Taxonomy" id="384"/>
    <lineage>
        <taxon>Bacteria</taxon>
        <taxon>Pseudomonadati</taxon>
        <taxon>Pseudomonadota</taxon>
        <taxon>Alphaproteobacteria</taxon>
        <taxon>Hyphomicrobiales</taxon>
        <taxon>Rhizobiaceae</taxon>
        <taxon>Rhizobium/Agrobacterium group</taxon>
        <taxon>Rhizobium</taxon>
    </lineage>
</organism>
<reference evidence="1 2" key="1">
    <citation type="submission" date="2017-11" db="EMBL/GenBank/DDBJ databases">
        <title>Complete genome of Rhizobium leguminosarum Norway, an ineffective micro-symbiont.</title>
        <authorList>
            <person name="Hoffrichter A."/>
            <person name="Liang J."/>
            <person name="Brachmann A."/>
            <person name="Marin M."/>
        </authorList>
    </citation>
    <scope>NUCLEOTIDE SEQUENCE [LARGE SCALE GENOMIC DNA]</scope>
    <source>
        <strain evidence="1 2">Norway</strain>
        <plasmid evidence="2">Plasmid prln3</plasmid>
    </source>
</reference>
<gene>
    <name evidence="1" type="ORF">CUJ84_pRLN3000465</name>
</gene>
<accession>A0A2K9ZH41</accession>
<keyword evidence="1" id="KW-0614">Plasmid</keyword>
<dbReference type="AlphaFoldDB" id="A0A2K9ZH41"/>
<sequence>MLYPNYFAWFDRAFHSWLRPHGGHGALVTRLGAIGLGLMQVYRPSG</sequence>
<geneLocation type="plasmid" evidence="2">
    <name>prln3</name>
</geneLocation>
<evidence type="ECO:0000313" key="1">
    <source>
        <dbReference type="EMBL" id="AUW47577.1"/>
    </source>
</evidence>
<protein>
    <submittedName>
        <fullName evidence="1">Uncharacterized protein</fullName>
    </submittedName>
</protein>
<evidence type="ECO:0000313" key="2">
    <source>
        <dbReference type="Proteomes" id="UP000238523"/>
    </source>
</evidence>